<keyword evidence="1" id="KW-0812">Transmembrane</keyword>
<name>A0A1U6J993_9CLOT</name>
<evidence type="ECO:0000313" key="3">
    <source>
        <dbReference type="Proteomes" id="UP000190476"/>
    </source>
</evidence>
<dbReference type="Proteomes" id="UP000190476">
    <property type="component" value="Chromosome I"/>
</dbReference>
<protein>
    <recommendedName>
        <fullName evidence="4">DUF3784 domain-containing protein</fullName>
    </recommendedName>
</protein>
<evidence type="ECO:0000313" key="2">
    <source>
        <dbReference type="EMBL" id="SLK16839.1"/>
    </source>
</evidence>
<organism evidence="2 3">
    <name type="scientific">Clostridium chauvoei JF4335</name>
    <dbReference type="NCBI Taxonomy" id="1351755"/>
    <lineage>
        <taxon>Bacteria</taxon>
        <taxon>Bacillati</taxon>
        <taxon>Bacillota</taxon>
        <taxon>Clostridia</taxon>
        <taxon>Eubacteriales</taxon>
        <taxon>Clostridiaceae</taxon>
        <taxon>Clostridium</taxon>
    </lineage>
</organism>
<feature type="transmembrane region" description="Helical" evidence="1">
    <location>
        <begin position="6"/>
        <end position="23"/>
    </location>
</feature>
<dbReference type="EMBL" id="LT799839">
    <property type="protein sequence ID" value="SLK16839.1"/>
    <property type="molecule type" value="Genomic_DNA"/>
</dbReference>
<reference evidence="3" key="1">
    <citation type="submission" date="2017-03" db="EMBL/GenBank/DDBJ databases">
        <authorList>
            <person name="Falquet L."/>
            <person name="Falquet L."/>
        </authorList>
    </citation>
    <scope>NUCLEOTIDE SEQUENCE [LARGE SCALE GENOMIC DNA]</scope>
</reference>
<gene>
    <name evidence="2" type="ORF">CCH01_11210</name>
</gene>
<dbReference type="GeneID" id="66301459"/>
<sequence length="110" mass="12826">MVFKYILLVYGFCEFLFGAFFWFNKKESIVKTMIETFGIFSGDINYEDIKDKKAFSRWVGEVIIMGGSLYTFLASASIFFEINVVVVIAFIALIEIIFFKIIFKGYKKFI</sequence>
<evidence type="ECO:0000256" key="1">
    <source>
        <dbReference type="SAM" id="Phobius"/>
    </source>
</evidence>
<keyword evidence="1" id="KW-1133">Transmembrane helix</keyword>
<accession>A0A1U6J993</accession>
<feature type="transmembrane region" description="Helical" evidence="1">
    <location>
        <begin position="58"/>
        <end position="78"/>
    </location>
</feature>
<proteinExistence type="predicted"/>
<evidence type="ECO:0008006" key="4">
    <source>
        <dbReference type="Google" id="ProtNLM"/>
    </source>
</evidence>
<keyword evidence="1" id="KW-0472">Membrane</keyword>
<dbReference type="RefSeq" id="WP_079481292.1">
    <property type="nucleotide sequence ID" value="NZ_CBML010000006.1"/>
</dbReference>
<keyword evidence="3" id="KW-1185">Reference proteome</keyword>
<dbReference type="STRING" id="1351755.CCH01_11210"/>
<feature type="transmembrane region" description="Helical" evidence="1">
    <location>
        <begin position="84"/>
        <end position="103"/>
    </location>
</feature>
<dbReference type="OrthoDB" id="1936322at2"/>
<dbReference type="AlphaFoldDB" id="A0A1U6J993"/>